<dbReference type="PROSITE" id="PS50929">
    <property type="entry name" value="ABC_TM1F"/>
    <property type="match status" value="1"/>
</dbReference>
<feature type="compositionally biased region" description="Basic and acidic residues" evidence="11">
    <location>
        <begin position="1323"/>
        <end position="1333"/>
    </location>
</feature>
<feature type="domain" description="ABC transmembrane type-1" evidence="14">
    <location>
        <begin position="174"/>
        <end position="458"/>
    </location>
</feature>
<evidence type="ECO:0000313" key="15">
    <source>
        <dbReference type="EMBL" id="PVV01000.1"/>
    </source>
</evidence>
<evidence type="ECO:0000256" key="5">
    <source>
        <dbReference type="ARBA" id="ARBA00022692"/>
    </source>
</evidence>
<dbReference type="GO" id="GO:0005743">
    <property type="term" value="C:mitochondrial inner membrane"/>
    <property type="evidence" value="ECO:0007669"/>
    <property type="project" value="TreeGrafter"/>
</dbReference>
<keyword evidence="6" id="KW-0677">Repeat</keyword>
<dbReference type="PANTHER" id="PTHR43394:SF1">
    <property type="entry name" value="ATP-BINDING CASSETTE SUB-FAMILY B MEMBER 10, MITOCHONDRIAL"/>
    <property type="match status" value="1"/>
</dbReference>
<dbReference type="PANTHER" id="PTHR43394">
    <property type="entry name" value="ATP-DEPENDENT PERMEASE MDL1, MITOCHONDRIAL"/>
    <property type="match status" value="1"/>
</dbReference>
<keyword evidence="5 12" id="KW-0812">Transmembrane</keyword>
<dbReference type="GO" id="GO:0015421">
    <property type="term" value="F:ABC-type oligopeptide transporter activity"/>
    <property type="evidence" value="ECO:0007669"/>
    <property type="project" value="TreeGrafter"/>
</dbReference>
<feature type="region of interest" description="Disordered" evidence="11">
    <location>
        <begin position="32"/>
        <end position="55"/>
    </location>
</feature>
<dbReference type="InterPro" id="IPR039421">
    <property type="entry name" value="Type_1_exporter"/>
</dbReference>
<dbReference type="Gene3D" id="3.40.50.300">
    <property type="entry name" value="P-loop containing nucleotide triphosphate hydrolases"/>
    <property type="match status" value="1"/>
</dbReference>
<evidence type="ECO:0008006" key="17">
    <source>
        <dbReference type="Google" id="ProtNLM"/>
    </source>
</evidence>
<dbReference type="Gene3D" id="1.25.10.10">
    <property type="entry name" value="Leucine-rich Repeat Variant"/>
    <property type="match status" value="1"/>
</dbReference>
<gene>
    <name evidence="15" type="ORF">BB560_004602</name>
</gene>
<dbReference type="OrthoDB" id="497380at2759"/>
<evidence type="ECO:0000259" key="13">
    <source>
        <dbReference type="PROSITE" id="PS50893"/>
    </source>
</evidence>
<feature type="compositionally biased region" description="Basic and acidic residues" evidence="11">
    <location>
        <begin position="772"/>
        <end position="786"/>
    </location>
</feature>
<dbReference type="CDD" id="cd18573">
    <property type="entry name" value="ABC_6TM_ABCB10_like"/>
    <property type="match status" value="1"/>
</dbReference>
<feature type="domain" description="ABC transporter" evidence="13">
    <location>
        <begin position="500"/>
        <end position="762"/>
    </location>
</feature>
<dbReference type="PROSITE" id="PS00211">
    <property type="entry name" value="ABC_TRANSPORTER_1"/>
    <property type="match status" value="1"/>
</dbReference>
<dbReference type="GO" id="GO:0005774">
    <property type="term" value="C:vacuolar membrane"/>
    <property type="evidence" value="ECO:0007669"/>
    <property type="project" value="UniProtKB-SubCell"/>
</dbReference>
<comment type="subcellular location">
    <subcellularLocation>
        <location evidence="1">Vacuole membrane</location>
        <topology evidence="1">Multi-pass membrane protein</topology>
    </subcellularLocation>
</comment>
<feature type="region of interest" description="Disordered" evidence="11">
    <location>
        <begin position="745"/>
        <end position="819"/>
    </location>
</feature>
<dbReference type="GO" id="GO:0090374">
    <property type="term" value="P:oligopeptide export from mitochondrion"/>
    <property type="evidence" value="ECO:0007669"/>
    <property type="project" value="TreeGrafter"/>
</dbReference>
<evidence type="ECO:0000313" key="16">
    <source>
        <dbReference type="Proteomes" id="UP000245609"/>
    </source>
</evidence>
<dbReference type="InterPro" id="IPR003593">
    <property type="entry name" value="AAA+_ATPase"/>
</dbReference>
<name>A0A2T9Z8U3_9FUNG</name>
<evidence type="ECO:0000256" key="10">
    <source>
        <dbReference type="ARBA" id="ARBA00023136"/>
    </source>
</evidence>
<dbReference type="InterPro" id="IPR011989">
    <property type="entry name" value="ARM-like"/>
</dbReference>
<dbReference type="FunFam" id="3.40.50.300:FF:000836">
    <property type="entry name" value="ABC transporter B family member 25"/>
    <property type="match status" value="1"/>
</dbReference>
<dbReference type="InterPro" id="IPR027417">
    <property type="entry name" value="P-loop_NTPase"/>
</dbReference>
<evidence type="ECO:0000256" key="12">
    <source>
        <dbReference type="SAM" id="Phobius"/>
    </source>
</evidence>
<proteinExistence type="inferred from homology"/>
<comment type="caution">
    <text evidence="15">The sequence shown here is derived from an EMBL/GenBank/DDBJ whole genome shotgun (WGS) entry which is preliminary data.</text>
</comment>
<dbReference type="STRING" id="133381.A0A2T9Z8U3"/>
<keyword evidence="9 12" id="KW-1133">Transmembrane helix</keyword>
<keyword evidence="16" id="KW-1185">Reference proteome</keyword>
<feature type="compositionally biased region" description="Polar residues" evidence="11">
    <location>
        <begin position="1345"/>
        <end position="1355"/>
    </location>
</feature>
<feature type="compositionally biased region" description="Low complexity" evidence="11">
    <location>
        <begin position="101"/>
        <end position="112"/>
    </location>
</feature>
<dbReference type="Proteomes" id="UP000245609">
    <property type="component" value="Unassembled WGS sequence"/>
</dbReference>
<evidence type="ECO:0000256" key="1">
    <source>
        <dbReference type="ARBA" id="ARBA00004128"/>
    </source>
</evidence>
<dbReference type="SUPFAM" id="SSF52540">
    <property type="entry name" value="P-loop containing nucleoside triphosphate hydrolases"/>
    <property type="match status" value="1"/>
</dbReference>
<dbReference type="GO" id="GO:0010044">
    <property type="term" value="P:response to aluminum ion"/>
    <property type="evidence" value="ECO:0007669"/>
    <property type="project" value="UniProtKB-ARBA"/>
</dbReference>
<feature type="region of interest" description="Disordered" evidence="11">
    <location>
        <begin position="1323"/>
        <end position="1355"/>
    </location>
</feature>
<organism evidence="15 16">
    <name type="scientific">Smittium megazygosporum</name>
    <dbReference type="NCBI Taxonomy" id="133381"/>
    <lineage>
        <taxon>Eukaryota</taxon>
        <taxon>Fungi</taxon>
        <taxon>Fungi incertae sedis</taxon>
        <taxon>Zoopagomycota</taxon>
        <taxon>Kickxellomycotina</taxon>
        <taxon>Harpellomycetes</taxon>
        <taxon>Harpellales</taxon>
        <taxon>Legeriomycetaceae</taxon>
        <taxon>Smittium</taxon>
    </lineage>
</organism>
<dbReference type="PROSITE" id="PS50893">
    <property type="entry name" value="ABC_TRANSPORTER_2"/>
    <property type="match status" value="1"/>
</dbReference>
<evidence type="ECO:0000256" key="4">
    <source>
        <dbReference type="ARBA" id="ARBA00022554"/>
    </source>
</evidence>
<dbReference type="SMART" id="SM00025">
    <property type="entry name" value="Pumilio"/>
    <property type="match status" value="5"/>
</dbReference>
<dbReference type="GO" id="GO:0003723">
    <property type="term" value="F:RNA binding"/>
    <property type="evidence" value="ECO:0007669"/>
    <property type="project" value="InterPro"/>
</dbReference>
<keyword evidence="7" id="KW-0547">Nucleotide-binding</keyword>
<feature type="transmembrane region" description="Helical" evidence="12">
    <location>
        <begin position="435"/>
        <end position="453"/>
    </location>
</feature>
<sequence length="1368" mass="151674">MNNQSSNHTETKCLLQEYPSRDSVSIDVNLHNSSSQTTENSFSTALSSFPSNPRSKINLDNLTSTSSLLPNTKIPKSDYSTISLNRHSSLFQEDCSATKVQSSSSSQVQSPSNPDTNFDPSSPKETRKRLLDATSKDTYSSQEEFEISESSSSFDTWKKLIKFAEPEYKALFCAIALLLVSSSVTMLLPYIMGKIIDIVTNPDLPAPFGLTITQIFTGLVCVFSFSSLANFGRIYLIRRSGESMIFRLRNLLYEKMVYQDSSFFETNRSGDLVSRLTVDTSIVSKSITNNLSDGMRSFISFFAGLSMMVYMSPKLTLIMMLIVPIISGYAVTYGRYIKNISQKTQTAIGTISKQAEERLSSIRIVQSFGREKEEALSFNQTSQHIFDLGKKEAWASGIFFGSNGFLGNISILMFLGFGGRMVLNGEITIGNLASFMLYTAFVGGSLSGLTSFFSESMKGIGASNRLFYILERPPKIKIEDSGLFFGPQEQGGIGECTGHIQFENVNFSYPSRPDVQVFKDLNIDIKPRTHVAIAGPSGQGKTTMAWLLLRMYDIQSGSIKIDGHDLKSLNLNKWRSSVGIVPQEPSLFATTIRNNLLYANPNASAKDLQVALSHANAWDFVNAFPNGLDTFVGERGISLSGGQKQRIAIARALLLNPSVLILDEATSALDSQSEQSVQIALDRLISGNLQMPSRSLNSSRPSSPTPESFPLNCTVITIAHRQSTLQKSDYLFVLGENGSVVESGTYSDLASKPDDTDDFEHSQQDTSSEEINSDKNTHTTSKDKKGSKLYSNESKLSSSAKNVEKRQLKEQRKQSKPGYQMISELKSKWEIFRRGDLDANKKKKALSEAIDLIKGKIKDVTFKHDCSRIIQSILKRGDSEQRNLVAQELDGSYLDLTNAKYGKFIILGILKYCPSYRQKVISSFYGNVRKMMRQKESAFILEECYSVRANASQQSRLISEFYGPEFAVFNPKIDAHSSNSKGDNNILTVSKIISANQGKRDIVMKNLKESINTFLNKESVHLSIVHKCILEYMLNANLKEAQEMTTQLRESVVEILHTKDGAKAGAYCLFYSTPKQYTKKICCEEFGHWCLLAALESMDDTVFMNKSIISEITAIIDDLASDKFGRRVLFFILRGRDRKYIGPDAINLLAAGDPIRKQTCKKDDNTRKTELVDGISSKLLEWVSTNAQTAIFSPFESQLLVESLVSCKGDKTAAIDSVCKVIKESNEKTLKGHNGDVLPEESIFMNITSSRALSVLIKSSKDTDSEILLAILNTILETPGLIGKLSKSGVFLIVNLLESPATSEITKSEIIADLKNPQKELKKFMKQDSKPDKTGSASKKKKLNSGESASVESKPTQSVYDIMIKLLA</sequence>
<dbReference type="InterPro" id="IPR017871">
    <property type="entry name" value="ABC_transporter-like_CS"/>
</dbReference>
<dbReference type="Pfam" id="PF08144">
    <property type="entry name" value="CPL"/>
    <property type="match status" value="1"/>
</dbReference>
<evidence type="ECO:0000256" key="2">
    <source>
        <dbReference type="ARBA" id="ARBA00011054"/>
    </source>
</evidence>
<dbReference type="Pfam" id="PF00664">
    <property type="entry name" value="ABC_membrane"/>
    <property type="match status" value="1"/>
</dbReference>
<comment type="similarity">
    <text evidence="2">Belongs to the ABC transporter superfamily. ABCF family. EF3 subfamily.</text>
</comment>
<keyword evidence="10 12" id="KW-0472">Membrane</keyword>
<keyword evidence="3" id="KW-0813">Transport</keyword>
<dbReference type="InterPro" id="IPR003439">
    <property type="entry name" value="ABC_transporter-like_ATP-bd"/>
</dbReference>
<dbReference type="Pfam" id="PF00005">
    <property type="entry name" value="ABC_tran"/>
    <property type="match status" value="1"/>
</dbReference>
<evidence type="ECO:0000256" key="6">
    <source>
        <dbReference type="ARBA" id="ARBA00022737"/>
    </source>
</evidence>
<dbReference type="SUPFAM" id="SSF90123">
    <property type="entry name" value="ABC transporter transmembrane region"/>
    <property type="match status" value="1"/>
</dbReference>
<evidence type="ECO:0000256" key="7">
    <source>
        <dbReference type="ARBA" id="ARBA00022741"/>
    </source>
</evidence>
<keyword evidence="8" id="KW-0067">ATP-binding</keyword>
<dbReference type="SUPFAM" id="SSF48371">
    <property type="entry name" value="ARM repeat"/>
    <property type="match status" value="1"/>
</dbReference>
<reference evidence="15 16" key="1">
    <citation type="journal article" date="2018" name="MBio">
        <title>Comparative Genomics Reveals the Core Gene Toolbox for the Fungus-Insect Symbiosis.</title>
        <authorList>
            <person name="Wang Y."/>
            <person name="Stata M."/>
            <person name="Wang W."/>
            <person name="Stajich J.E."/>
            <person name="White M.M."/>
            <person name="Moncalvo J.M."/>
        </authorList>
    </citation>
    <scope>NUCLEOTIDE SEQUENCE [LARGE SCALE GENOMIC DNA]</scope>
    <source>
        <strain evidence="15 16">SC-DP-2</strain>
    </source>
</reference>
<evidence type="ECO:0000256" key="8">
    <source>
        <dbReference type="ARBA" id="ARBA00022840"/>
    </source>
</evidence>
<dbReference type="InterPro" id="IPR011527">
    <property type="entry name" value="ABC1_TM_dom"/>
</dbReference>
<evidence type="ECO:0000256" key="9">
    <source>
        <dbReference type="ARBA" id="ARBA00022989"/>
    </source>
</evidence>
<feature type="transmembrane region" description="Helical" evidence="12">
    <location>
        <begin position="393"/>
        <end position="415"/>
    </location>
</feature>
<dbReference type="Gene3D" id="1.20.1560.10">
    <property type="entry name" value="ABC transporter type 1, transmembrane domain"/>
    <property type="match status" value="1"/>
</dbReference>
<feature type="region of interest" description="Disordered" evidence="11">
    <location>
        <begin position="101"/>
        <end position="127"/>
    </location>
</feature>
<evidence type="ECO:0000256" key="11">
    <source>
        <dbReference type="SAM" id="MobiDB-lite"/>
    </source>
</evidence>
<evidence type="ECO:0000259" key="14">
    <source>
        <dbReference type="PROSITE" id="PS50929"/>
    </source>
</evidence>
<feature type="compositionally biased region" description="Basic and acidic residues" evidence="11">
    <location>
        <begin position="802"/>
        <end position="813"/>
    </location>
</feature>
<accession>A0A2T9Z8U3</accession>
<dbReference type="EMBL" id="MBFS01001458">
    <property type="protein sequence ID" value="PVV01000.1"/>
    <property type="molecule type" value="Genomic_DNA"/>
</dbReference>
<dbReference type="InterPro" id="IPR016024">
    <property type="entry name" value="ARM-type_fold"/>
</dbReference>
<feature type="transmembrane region" description="Helical" evidence="12">
    <location>
        <begin position="212"/>
        <end position="236"/>
    </location>
</feature>
<evidence type="ECO:0000256" key="3">
    <source>
        <dbReference type="ARBA" id="ARBA00022448"/>
    </source>
</evidence>
<feature type="transmembrane region" description="Helical" evidence="12">
    <location>
        <begin position="168"/>
        <end position="192"/>
    </location>
</feature>
<dbReference type="InterPro" id="IPR001313">
    <property type="entry name" value="Pumilio_RNA-bd_rpt"/>
</dbReference>
<dbReference type="FunFam" id="1.20.1560.10:FF:000058">
    <property type="entry name" value="ABC transporter B family member 25"/>
    <property type="match status" value="1"/>
</dbReference>
<dbReference type="GO" id="GO:0005524">
    <property type="term" value="F:ATP binding"/>
    <property type="evidence" value="ECO:0007669"/>
    <property type="project" value="UniProtKB-KW"/>
</dbReference>
<keyword evidence="4" id="KW-0926">Vacuole</keyword>
<feature type="transmembrane region" description="Helical" evidence="12">
    <location>
        <begin position="317"/>
        <end position="336"/>
    </location>
</feature>
<feature type="compositionally biased region" description="Polar residues" evidence="11">
    <location>
        <begin position="789"/>
        <end position="801"/>
    </location>
</feature>
<dbReference type="SMART" id="SM00382">
    <property type="entry name" value="AAA"/>
    <property type="match status" value="1"/>
</dbReference>
<dbReference type="GO" id="GO:0016887">
    <property type="term" value="F:ATP hydrolysis activity"/>
    <property type="evidence" value="ECO:0007669"/>
    <property type="project" value="InterPro"/>
</dbReference>
<dbReference type="InterPro" id="IPR012959">
    <property type="entry name" value="CPL_dom"/>
</dbReference>
<protein>
    <recommendedName>
        <fullName evidence="17">PUM-HD domain-containing protein</fullName>
    </recommendedName>
</protein>
<dbReference type="InterPro" id="IPR036640">
    <property type="entry name" value="ABC1_TM_sf"/>
</dbReference>
<feature type="compositionally biased region" description="Basic and acidic residues" evidence="11">
    <location>
        <begin position="751"/>
        <end position="763"/>
    </location>
</feature>